<proteinExistence type="predicted"/>
<dbReference type="EMBL" id="QRDX01000001">
    <property type="protein sequence ID" value="RED50567.1"/>
    <property type="molecule type" value="Genomic_DNA"/>
</dbReference>
<reference evidence="2 3" key="1">
    <citation type="submission" date="2018-07" db="EMBL/GenBank/DDBJ databases">
        <title>Genomic Encyclopedia of Type Strains, Phase III (KMG-III): the genomes of soil and plant-associated and newly described type strains.</title>
        <authorList>
            <person name="Whitman W."/>
        </authorList>
    </citation>
    <scope>NUCLEOTIDE SEQUENCE [LARGE SCALE GENOMIC DNA]</scope>
    <source>
        <strain evidence="2 3">CECT 8487</strain>
    </source>
</reference>
<organism evidence="2 3">
    <name type="scientific">Seonamhaeicola aphaedonensis</name>
    <dbReference type="NCBI Taxonomy" id="1461338"/>
    <lineage>
        <taxon>Bacteria</taxon>
        <taxon>Pseudomonadati</taxon>
        <taxon>Bacteroidota</taxon>
        <taxon>Flavobacteriia</taxon>
        <taxon>Flavobacteriales</taxon>
        <taxon>Flavobacteriaceae</taxon>
    </lineage>
</organism>
<gene>
    <name evidence="2" type="ORF">DFQ02_101601</name>
</gene>
<evidence type="ECO:0000313" key="3">
    <source>
        <dbReference type="Proteomes" id="UP000256629"/>
    </source>
</evidence>
<evidence type="ECO:0000313" key="2">
    <source>
        <dbReference type="EMBL" id="RED50567.1"/>
    </source>
</evidence>
<comment type="caution">
    <text evidence="2">The sequence shown here is derived from an EMBL/GenBank/DDBJ whole genome shotgun (WGS) entry which is preliminary data.</text>
</comment>
<sequence>MKKFKYILFTVVFSIAVNVVSAQRIGNLDGINYQAVALNDETQEIVGLDIEAKPLYNREIGVRFTITKGLDGEVQWEETHVTTTDAYGLFSLVIGKGTVSSTTYSRLLDMPWIEADQFLKVEISTKNDGSYKTVSNQKFMAVPYAFYTDDIADDAITTEKILNEEILAEDIAEGAVETSEILNETILAEDIAEGAVETSEILNETILAEDIAEGAVETSEILNETILAEDIAEGAIETSEILNETILAEDIAEGAVTTSEILNETILAEDIAEGAVTTSEILNETILNEDIANNTINLTTKVTDILPLENGGTGLDASAVADGEILIGDSTTNEFNLTTLTAGTGIVIENTPGNITIISPPVSTSADGSFNIPVGSNGTIAPNSAWYSPNSLKVDPPVDKPFEMGDIFLASADVDLQGCILSVYLQSIDGNGQANVQVILFNPRNIPVTLQTPVTFKFLLVK</sequence>
<dbReference type="RefSeq" id="WP_116039485.1">
    <property type="nucleotide sequence ID" value="NZ_QRDX01000001.1"/>
</dbReference>
<dbReference type="OrthoDB" id="9765957at2"/>
<protein>
    <submittedName>
        <fullName evidence="2">Uncharacterized protein</fullName>
    </submittedName>
</protein>
<evidence type="ECO:0000256" key="1">
    <source>
        <dbReference type="SAM" id="SignalP"/>
    </source>
</evidence>
<accession>A0A3D9HM43</accession>
<feature type="signal peptide" evidence="1">
    <location>
        <begin position="1"/>
        <end position="22"/>
    </location>
</feature>
<dbReference type="Proteomes" id="UP000256629">
    <property type="component" value="Unassembled WGS sequence"/>
</dbReference>
<dbReference type="AlphaFoldDB" id="A0A3D9HM43"/>
<keyword evidence="3" id="KW-1185">Reference proteome</keyword>
<name>A0A3D9HM43_9FLAO</name>
<keyword evidence="1" id="KW-0732">Signal</keyword>
<feature type="chain" id="PRO_5017634824" evidence="1">
    <location>
        <begin position="23"/>
        <end position="462"/>
    </location>
</feature>